<evidence type="ECO:0000256" key="8">
    <source>
        <dbReference type="ARBA" id="ARBA00022833"/>
    </source>
</evidence>
<dbReference type="Pfam" id="PF10410">
    <property type="entry name" value="DnaB_bind"/>
    <property type="match status" value="1"/>
</dbReference>
<evidence type="ECO:0000313" key="18">
    <source>
        <dbReference type="Proteomes" id="UP000249203"/>
    </source>
</evidence>
<dbReference type="Pfam" id="PF08275">
    <property type="entry name" value="DNAG_N"/>
    <property type="match status" value="1"/>
</dbReference>
<evidence type="ECO:0000256" key="4">
    <source>
        <dbReference type="ARBA" id="ARBA00022695"/>
    </source>
</evidence>
<evidence type="ECO:0000313" key="16">
    <source>
        <dbReference type="EMBL" id="RAJ94921.1"/>
    </source>
</evidence>
<evidence type="ECO:0000256" key="3">
    <source>
        <dbReference type="ARBA" id="ARBA00022679"/>
    </source>
</evidence>
<dbReference type="GO" id="GO:0003677">
    <property type="term" value="F:DNA binding"/>
    <property type="evidence" value="ECO:0007669"/>
    <property type="project" value="UniProtKB-KW"/>
</dbReference>
<dbReference type="SUPFAM" id="SSF57783">
    <property type="entry name" value="Zinc beta-ribbon"/>
    <property type="match status" value="1"/>
</dbReference>
<keyword evidence="3 12" id="KW-0808">Transferase</keyword>
<sequence length="581" mass="65808">MAGLIPKDFIQDLIARADVVEVVDSRVRLKKAGRNYQACCPFHNEKSPSFTVAPDKQFYHCFGCGAHGNALDFLMEYDGLDFPDAVEELAAMLGVDVPREQSSGRGGKPVDKQQQADDYALMDACAKFFASQLRQHPDKQRVIDYLKGRGLSGQIVKDFEIGYAPDAWDTVMKQFGRHKDAQSQLLALKMITENDNGRRYDFFRDRIMFPIRDRRGRVVGFGGRVLDKGEPKYLNSPETRIFHKGRELYGFWQMKQAEQKIDSAVLVEGYMDVVALAQHGVTNAVASLGTAATTEHLQLLFRHTPLVICCFDGDRAGRDAAWRALENALPLLKDGIDMRFLFLPDGEDPDSLVQREGKQGFEEQLKQARPLTDYFFEHLLDTLDITTDAGKSRLVGTAKPLIGQVASDFYRDLLMNRLAQLLGRDPAQLDQLVPAPEKAKVQRPASGPKMTPILRAMGLMVQYPYLAKTVAVHPELEQLKLEGSKVFVALHRQCAERDLSTAQLLESWRDTRYADSLRRLASWQHGVIEENIEKEFAETFLFLIDAYLEQRLQTLQSLTASQLGREQIQEIDRILKLLKRR</sequence>
<comment type="caution">
    <text evidence="16">The sequence shown here is derived from an EMBL/GenBank/DDBJ whole genome shotgun (WGS) entry which is preliminary data.</text>
</comment>
<dbReference type="GO" id="GO:0006269">
    <property type="term" value="P:DNA replication, synthesis of primer"/>
    <property type="evidence" value="ECO:0007669"/>
    <property type="project" value="UniProtKB-UniRule"/>
</dbReference>
<dbReference type="InterPro" id="IPR002694">
    <property type="entry name" value="Znf_CHC2"/>
</dbReference>
<dbReference type="CDD" id="cd03364">
    <property type="entry name" value="TOPRIM_DnaG_primases"/>
    <property type="match status" value="1"/>
</dbReference>
<dbReference type="OrthoDB" id="9803773at2"/>
<keyword evidence="1 12" id="KW-0240">DNA-directed RNA polymerase</keyword>
<dbReference type="PANTHER" id="PTHR30313">
    <property type="entry name" value="DNA PRIMASE"/>
    <property type="match status" value="1"/>
</dbReference>
<dbReference type="InterPro" id="IPR013264">
    <property type="entry name" value="DNAG_N"/>
</dbReference>
<dbReference type="InterPro" id="IPR006295">
    <property type="entry name" value="DNA_primase_DnaG"/>
</dbReference>
<dbReference type="Gene3D" id="1.20.50.20">
    <property type="entry name" value="DnaG, RNA polymerase domain, helical bundle"/>
    <property type="match status" value="1"/>
</dbReference>
<evidence type="ECO:0000256" key="6">
    <source>
        <dbReference type="ARBA" id="ARBA00022723"/>
    </source>
</evidence>
<keyword evidence="7 12" id="KW-0863">Zinc-finger</keyword>
<dbReference type="SUPFAM" id="SSF56731">
    <property type="entry name" value="DNA primase core"/>
    <property type="match status" value="1"/>
</dbReference>
<dbReference type="EMBL" id="PIPK01000011">
    <property type="protein sequence ID" value="RUO22133.1"/>
    <property type="molecule type" value="Genomic_DNA"/>
</dbReference>
<dbReference type="GO" id="GO:0000428">
    <property type="term" value="C:DNA-directed RNA polymerase complex"/>
    <property type="evidence" value="ECO:0007669"/>
    <property type="project" value="UniProtKB-KW"/>
</dbReference>
<dbReference type="EMBL" id="QLMD01000012">
    <property type="protein sequence ID" value="RAJ94921.1"/>
    <property type="molecule type" value="Genomic_DNA"/>
</dbReference>
<dbReference type="InterPro" id="IPR013173">
    <property type="entry name" value="DNA_primase_DnaG_DnaB-bd_dom"/>
</dbReference>
<proteinExistence type="inferred from homology"/>
<organism evidence="16 18">
    <name type="scientific">Aliidiomarina maris</name>
    <dbReference type="NCBI Taxonomy" id="531312"/>
    <lineage>
        <taxon>Bacteria</taxon>
        <taxon>Pseudomonadati</taxon>
        <taxon>Pseudomonadota</taxon>
        <taxon>Gammaproteobacteria</taxon>
        <taxon>Alteromonadales</taxon>
        <taxon>Idiomarinaceae</taxon>
        <taxon>Aliidiomarina</taxon>
    </lineage>
</organism>
<dbReference type="FunFam" id="3.90.580.10:FF:000001">
    <property type="entry name" value="DNA primase"/>
    <property type="match status" value="1"/>
</dbReference>
<dbReference type="Gene3D" id="3.90.580.10">
    <property type="entry name" value="Zinc finger, CHC2-type domain"/>
    <property type="match status" value="1"/>
</dbReference>
<evidence type="ECO:0000256" key="13">
    <source>
        <dbReference type="PIRNR" id="PIRNR002811"/>
    </source>
</evidence>
<comment type="function">
    <text evidence="12 13">RNA polymerase that catalyzes the synthesis of short RNA molecules used as primers for DNA polymerase during DNA replication.</text>
</comment>
<dbReference type="NCBIfam" id="TIGR01391">
    <property type="entry name" value="dnaG"/>
    <property type="match status" value="1"/>
</dbReference>
<dbReference type="HAMAP" id="MF_00974">
    <property type="entry name" value="DNA_primase_DnaG"/>
    <property type="match status" value="1"/>
</dbReference>
<evidence type="ECO:0000256" key="10">
    <source>
        <dbReference type="ARBA" id="ARBA00023125"/>
    </source>
</evidence>
<protein>
    <recommendedName>
        <fullName evidence="12 13">DNA primase</fullName>
        <ecNumber evidence="12">2.7.7.101</ecNumber>
    </recommendedName>
</protein>
<dbReference type="InterPro" id="IPR006171">
    <property type="entry name" value="TOPRIM_dom"/>
</dbReference>
<dbReference type="Gene3D" id="1.10.860.10">
    <property type="entry name" value="DNAb Helicase, Chain A"/>
    <property type="match status" value="1"/>
</dbReference>
<keyword evidence="8 12" id="KW-0862">Zinc</keyword>
<keyword evidence="19" id="KW-1185">Reference proteome</keyword>
<dbReference type="InterPro" id="IPR050219">
    <property type="entry name" value="DnaG_primase"/>
</dbReference>
<evidence type="ECO:0000256" key="7">
    <source>
        <dbReference type="ARBA" id="ARBA00022771"/>
    </source>
</evidence>
<evidence type="ECO:0000256" key="9">
    <source>
        <dbReference type="ARBA" id="ARBA00022842"/>
    </source>
</evidence>
<dbReference type="FunFam" id="3.40.1360.10:FF:000002">
    <property type="entry name" value="DNA primase"/>
    <property type="match status" value="1"/>
</dbReference>
<keyword evidence="9" id="KW-0460">Magnesium</keyword>
<evidence type="ECO:0000256" key="2">
    <source>
        <dbReference type="ARBA" id="ARBA00022515"/>
    </source>
</evidence>
<dbReference type="InterPro" id="IPR037068">
    <property type="entry name" value="DNA_primase_core_N_sf"/>
</dbReference>
<dbReference type="RefSeq" id="WP_111570042.1">
    <property type="nucleotide sequence ID" value="NZ_PIPK01000011.1"/>
</dbReference>
<dbReference type="Gene3D" id="3.40.1360.10">
    <property type="match status" value="1"/>
</dbReference>
<reference evidence="16 18" key="2">
    <citation type="submission" date="2018-06" db="EMBL/GenBank/DDBJ databases">
        <title>Genomic Encyclopedia of Type Strains, Phase III (KMG-III): the genomes of soil and plant-associated and newly described type strains.</title>
        <authorList>
            <person name="Whitman W."/>
        </authorList>
    </citation>
    <scope>NUCLEOTIDE SEQUENCE [LARGE SCALE GENOMIC DNA]</scope>
    <source>
        <strain evidence="16 18">CGMCC 1.15366</strain>
    </source>
</reference>
<dbReference type="InterPro" id="IPR030846">
    <property type="entry name" value="DnaG_bac"/>
</dbReference>
<keyword evidence="2 12" id="KW-0639">Primosome</keyword>
<dbReference type="Gene3D" id="3.90.980.10">
    <property type="entry name" value="DNA primase, catalytic core, N-terminal domain"/>
    <property type="match status" value="1"/>
</dbReference>
<comment type="catalytic activity">
    <reaction evidence="12">
        <text>ssDNA + n NTP = ssDNA/pppN(pN)n-1 hybrid + (n-1) diphosphate.</text>
        <dbReference type="EC" id="2.7.7.101"/>
    </reaction>
</comment>
<dbReference type="SMART" id="SM00766">
    <property type="entry name" value="DnaG_DnaB_bind"/>
    <property type="match status" value="1"/>
</dbReference>
<dbReference type="SMART" id="SM00400">
    <property type="entry name" value="ZnF_CHCC"/>
    <property type="match status" value="1"/>
</dbReference>
<reference evidence="17 19" key="1">
    <citation type="journal article" date="2018" name="Front. Microbiol.">
        <title>Genome-Based Analysis Reveals the Taxonomy and Diversity of the Family Idiomarinaceae.</title>
        <authorList>
            <person name="Liu Y."/>
            <person name="Lai Q."/>
            <person name="Shao Z."/>
        </authorList>
    </citation>
    <scope>NUCLEOTIDE SEQUENCE [LARGE SCALE GENOMIC DNA]</scope>
    <source>
        <strain evidence="17 19">CF12-14</strain>
    </source>
</reference>
<gene>
    <name evidence="12" type="primary">dnaG</name>
    <name evidence="16" type="ORF">B0I24_1127</name>
    <name evidence="17" type="ORF">CWE07_11130</name>
</gene>
<dbReference type="AlphaFoldDB" id="A0A327WRA5"/>
<comment type="domain">
    <text evidence="12">Contains an N-terminal zinc-binding domain, a central core domain that contains the primase activity, and a C-terminal DnaB-binding domain.</text>
</comment>
<dbReference type="SUPFAM" id="SSF117023">
    <property type="entry name" value="DNA primase DnaG, C-terminal domain"/>
    <property type="match status" value="1"/>
</dbReference>
<evidence type="ECO:0000313" key="19">
    <source>
        <dbReference type="Proteomes" id="UP000287865"/>
    </source>
</evidence>
<dbReference type="FunFam" id="3.90.980.10:FF:000001">
    <property type="entry name" value="DNA primase"/>
    <property type="match status" value="1"/>
</dbReference>
<evidence type="ECO:0000256" key="12">
    <source>
        <dbReference type="HAMAP-Rule" id="MF_00974"/>
    </source>
</evidence>
<evidence type="ECO:0000256" key="11">
    <source>
        <dbReference type="ARBA" id="ARBA00023163"/>
    </source>
</evidence>
<keyword evidence="4 12" id="KW-0548">Nucleotidyltransferase</keyword>
<dbReference type="GO" id="GO:0003899">
    <property type="term" value="F:DNA-directed RNA polymerase activity"/>
    <property type="evidence" value="ECO:0007669"/>
    <property type="project" value="UniProtKB-UniRule"/>
</dbReference>
<comment type="subunit">
    <text evidence="12">Monomer. Interacts with DnaB.</text>
</comment>
<dbReference type="InterPro" id="IPR019475">
    <property type="entry name" value="DNA_primase_DnaB-bd"/>
</dbReference>
<accession>A0A327WRA5</accession>
<evidence type="ECO:0000256" key="14">
    <source>
        <dbReference type="PIRSR" id="PIRSR002811-1"/>
    </source>
</evidence>
<dbReference type="InterPro" id="IPR036977">
    <property type="entry name" value="DNA_primase_Znf_CHC2"/>
</dbReference>
<dbReference type="Pfam" id="PF08278">
    <property type="entry name" value="DnaG_DnaB_bind"/>
    <property type="match status" value="1"/>
</dbReference>
<dbReference type="EC" id="2.7.7.101" evidence="12"/>
<feature type="domain" description="Toprim" evidence="15">
    <location>
        <begin position="262"/>
        <end position="344"/>
    </location>
</feature>
<comment type="similarity">
    <text evidence="12 13">Belongs to the DnaG primase family.</text>
</comment>
<evidence type="ECO:0000259" key="15">
    <source>
        <dbReference type="PROSITE" id="PS50880"/>
    </source>
</evidence>
<comment type="cofactor">
    <cofactor evidence="12 13 14">
        <name>Zn(2+)</name>
        <dbReference type="ChEBI" id="CHEBI:29105"/>
    </cofactor>
    <text evidence="12 13 14">Binds 1 zinc ion per monomer.</text>
</comment>
<dbReference type="Pfam" id="PF13155">
    <property type="entry name" value="Toprim_2"/>
    <property type="match status" value="1"/>
</dbReference>
<dbReference type="GO" id="GO:1990077">
    <property type="term" value="C:primosome complex"/>
    <property type="evidence" value="ECO:0007669"/>
    <property type="project" value="UniProtKB-KW"/>
</dbReference>
<dbReference type="Proteomes" id="UP000249203">
    <property type="component" value="Unassembled WGS sequence"/>
</dbReference>
<dbReference type="Pfam" id="PF01807">
    <property type="entry name" value="Zn_ribbon_DnaG"/>
    <property type="match status" value="1"/>
</dbReference>
<keyword evidence="6 12" id="KW-0479">Metal-binding</keyword>
<evidence type="ECO:0000256" key="1">
    <source>
        <dbReference type="ARBA" id="ARBA00022478"/>
    </source>
</evidence>
<dbReference type="SMART" id="SM00493">
    <property type="entry name" value="TOPRIM"/>
    <property type="match status" value="1"/>
</dbReference>
<dbReference type="PANTHER" id="PTHR30313:SF2">
    <property type="entry name" value="DNA PRIMASE"/>
    <property type="match status" value="1"/>
</dbReference>
<keyword evidence="11 12" id="KW-0804">Transcription</keyword>
<dbReference type="InterPro" id="IPR016136">
    <property type="entry name" value="DNA_helicase_N/primase_C"/>
</dbReference>
<evidence type="ECO:0000313" key="17">
    <source>
        <dbReference type="EMBL" id="RUO22133.1"/>
    </source>
</evidence>
<dbReference type="PROSITE" id="PS50880">
    <property type="entry name" value="TOPRIM"/>
    <property type="match status" value="1"/>
</dbReference>
<dbReference type="Proteomes" id="UP000287865">
    <property type="component" value="Unassembled WGS sequence"/>
</dbReference>
<feature type="zinc finger region" description="CHC2-type" evidence="12 14">
    <location>
        <begin position="40"/>
        <end position="64"/>
    </location>
</feature>
<keyword evidence="10 12" id="KW-0238">DNA-binding</keyword>
<evidence type="ECO:0000256" key="5">
    <source>
        <dbReference type="ARBA" id="ARBA00022705"/>
    </source>
</evidence>
<dbReference type="GO" id="GO:0008270">
    <property type="term" value="F:zinc ion binding"/>
    <property type="evidence" value="ECO:0007669"/>
    <property type="project" value="UniProtKB-UniRule"/>
</dbReference>
<keyword evidence="5 12" id="KW-0235">DNA replication</keyword>
<dbReference type="PIRSF" id="PIRSF002811">
    <property type="entry name" value="DnaG"/>
    <property type="match status" value="1"/>
</dbReference>
<dbReference type="GO" id="GO:0005737">
    <property type="term" value="C:cytoplasm"/>
    <property type="evidence" value="ECO:0007669"/>
    <property type="project" value="TreeGrafter"/>
</dbReference>
<dbReference type="InterPro" id="IPR034151">
    <property type="entry name" value="TOPRIM_DnaG_bac"/>
</dbReference>
<name>A0A327WRA5_9GAMM</name>